<protein>
    <submittedName>
        <fullName evidence="1">Uncharacterized protein</fullName>
    </submittedName>
</protein>
<dbReference type="OrthoDB" id="5965670at2"/>
<dbReference type="STRING" id="1384054.N790_10360"/>
<keyword evidence="2" id="KW-1185">Reference proteome</keyword>
<evidence type="ECO:0000313" key="1">
    <source>
        <dbReference type="EMBL" id="KFN45156.1"/>
    </source>
</evidence>
<reference evidence="1 2" key="1">
    <citation type="submission" date="2013-09" db="EMBL/GenBank/DDBJ databases">
        <title>Genome sequencing of Arenimonas malthae.</title>
        <authorList>
            <person name="Chen F."/>
            <person name="Wang G."/>
        </authorList>
    </citation>
    <scope>NUCLEOTIDE SEQUENCE [LARGE SCALE GENOMIC DNA]</scope>
    <source>
        <strain evidence="1 2">CC-JY-1</strain>
    </source>
</reference>
<proteinExistence type="predicted"/>
<evidence type="ECO:0000313" key="2">
    <source>
        <dbReference type="Proteomes" id="UP000029392"/>
    </source>
</evidence>
<name>A0A091B0C3_9GAMM</name>
<dbReference type="PATRIC" id="fig|1384054.3.peg.2230"/>
<dbReference type="EMBL" id="AVCH01000186">
    <property type="protein sequence ID" value="KFN45156.1"/>
    <property type="molecule type" value="Genomic_DNA"/>
</dbReference>
<dbReference type="RefSeq" id="WP_043804477.1">
    <property type="nucleotide sequence ID" value="NZ_AVCH01000186.1"/>
</dbReference>
<gene>
    <name evidence="1" type="ORF">N790_10360</name>
</gene>
<dbReference type="AlphaFoldDB" id="A0A091B0C3"/>
<organism evidence="1 2">
    <name type="scientific">Arenimonas malthae CC-JY-1</name>
    <dbReference type="NCBI Taxonomy" id="1384054"/>
    <lineage>
        <taxon>Bacteria</taxon>
        <taxon>Pseudomonadati</taxon>
        <taxon>Pseudomonadota</taxon>
        <taxon>Gammaproteobacteria</taxon>
        <taxon>Lysobacterales</taxon>
        <taxon>Lysobacteraceae</taxon>
        <taxon>Arenimonas</taxon>
    </lineage>
</organism>
<sequence>MKNLLVLVVLVVLGAVLHKAFLSDRPLVRVSTGQFANPYPPSSELHAQHQAFVDAANADEKLRERFAGTFTSKGLYAELKLALSRGAQTLDAGTLVNATRAMAAVIPRLPEASCAKLIRPADDFDPELGQDVRDAFERLPARHHRNFLDFYLKALKAEVHGAPVVRVDKEVSQRALRHLGEAYPGDFGRRLEAVLRDPVRAADEDACWAINSMTHTSTQLDDESAEAMSRLIWGGGG</sequence>
<dbReference type="Proteomes" id="UP000029392">
    <property type="component" value="Unassembled WGS sequence"/>
</dbReference>
<comment type="caution">
    <text evidence="1">The sequence shown here is derived from an EMBL/GenBank/DDBJ whole genome shotgun (WGS) entry which is preliminary data.</text>
</comment>
<accession>A0A091B0C3</accession>